<sequence>MAEAKQKAKKYKLKDPSTQYAEGSFTLSGKQEKELPEQPSHQLLRRIKAGFIVEAK</sequence>
<evidence type="ECO:0000313" key="1">
    <source>
        <dbReference type="EMBL" id="AJO24788.1"/>
    </source>
</evidence>
<dbReference type="Proteomes" id="UP000032024">
    <property type="component" value="Chromosome"/>
</dbReference>
<organism evidence="1 2">
    <name type="scientific">Heyndrickxia coagulans</name>
    <name type="common">Weizmannia coagulans</name>
    <dbReference type="NCBI Taxonomy" id="1398"/>
    <lineage>
        <taxon>Bacteria</taxon>
        <taxon>Bacillati</taxon>
        <taxon>Bacillota</taxon>
        <taxon>Bacilli</taxon>
        <taxon>Bacillales</taxon>
        <taxon>Bacillaceae</taxon>
        <taxon>Heyndrickxia</taxon>
    </lineage>
</organism>
<evidence type="ECO:0000313" key="2">
    <source>
        <dbReference type="Proteomes" id="UP000032024"/>
    </source>
</evidence>
<dbReference type="RefSeq" id="WP_155375943.1">
    <property type="nucleotide sequence ID" value="NZ_CP010525.1"/>
</dbReference>
<accession>A0AAN0T9Q5</accession>
<gene>
    <name evidence="1" type="ORF">SB48_HM08orf06321</name>
</gene>
<dbReference type="AlphaFoldDB" id="A0AAN0T9Q5"/>
<protein>
    <submittedName>
        <fullName evidence="1">Uncharacterized protein</fullName>
    </submittedName>
</protein>
<keyword evidence="2" id="KW-1185">Reference proteome</keyword>
<reference evidence="2" key="1">
    <citation type="submission" date="2015-01" db="EMBL/GenBank/DDBJ databases">
        <title>Comparative genome analysis of Bacillus coagulans HM-08, Clostridium butyricum HM-68, Bacillus subtilis HM-66 and Bacillus paralicheniformis BL-09.</title>
        <authorList>
            <person name="Zhang H."/>
        </authorList>
    </citation>
    <scope>NUCLEOTIDE SEQUENCE [LARGE SCALE GENOMIC DNA]</scope>
    <source>
        <strain evidence="2">HM-08</strain>
    </source>
</reference>
<name>A0AAN0T9Q5_HEYCO</name>
<dbReference type="EMBL" id="CP010525">
    <property type="protein sequence ID" value="AJO24788.1"/>
    <property type="molecule type" value="Genomic_DNA"/>
</dbReference>
<proteinExistence type="predicted"/>